<dbReference type="EMBL" id="JAHRHJ020002297">
    <property type="protein sequence ID" value="KAH9292789.1"/>
    <property type="molecule type" value="Genomic_DNA"/>
</dbReference>
<gene>
    <name evidence="1" type="ORF">KI387_042026</name>
</gene>
<dbReference type="AlphaFoldDB" id="A0AA38C930"/>
<name>A0AA38C930_TAXCH</name>
<sequence length="95" mass="11089">MELLCEYDMEIEHVKRREYVVAYALNRRRQVTLSTTVSTDLRSRILQQLPLDSSYITVRAEIKSQRSLEGNFDGFTLEADGLLRHRGKIYVPRDG</sequence>
<organism evidence="1 2">
    <name type="scientific">Taxus chinensis</name>
    <name type="common">Chinese yew</name>
    <name type="synonym">Taxus wallichiana var. chinensis</name>
    <dbReference type="NCBI Taxonomy" id="29808"/>
    <lineage>
        <taxon>Eukaryota</taxon>
        <taxon>Viridiplantae</taxon>
        <taxon>Streptophyta</taxon>
        <taxon>Embryophyta</taxon>
        <taxon>Tracheophyta</taxon>
        <taxon>Spermatophyta</taxon>
        <taxon>Pinopsida</taxon>
        <taxon>Pinidae</taxon>
        <taxon>Conifers II</taxon>
        <taxon>Cupressales</taxon>
        <taxon>Taxaceae</taxon>
        <taxon>Taxus</taxon>
    </lineage>
</organism>
<proteinExistence type="predicted"/>
<feature type="non-terminal residue" evidence="1">
    <location>
        <position position="95"/>
    </location>
</feature>
<evidence type="ECO:0000313" key="1">
    <source>
        <dbReference type="EMBL" id="KAH9292789.1"/>
    </source>
</evidence>
<dbReference type="Proteomes" id="UP000824469">
    <property type="component" value="Unassembled WGS sequence"/>
</dbReference>
<accession>A0AA38C930</accession>
<evidence type="ECO:0000313" key="2">
    <source>
        <dbReference type="Proteomes" id="UP000824469"/>
    </source>
</evidence>
<comment type="caution">
    <text evidence="1">The sequence shown here is derived from an EMBL/GenBank/DDBJ whole genome shotgun (WGS) entry which is preliminary data.</text>
</comment>
<reference evidence="1 2" key="1">
    <citation type="journal article" date="2021" name="Nat. Plants">
        <title>The Taxus genome provides insights into paclitaxel biosynthesis.</title>
        <authorList>
            <person name="Xiong X."/>
            <person name="Gou J."/>
            <person name="Liao Q."/>
            <person name="Li Y."/>
            <person name="Zhou Q."/>
            <person name="Bi G."/>
            <person name="Li C."/>
            <person name="Du R."/>
            <person name="Wang X."/>
            <person name="Sun T."/>
            <person name="Guo L."/>
            <person name="Liang H."/>
            <person name="Lu P."/>
            <person name="Wu Y."/>
            <person name="Zhang Z."/>
            <person name="Ro D.K."/>
            <person name="Shang Y."/>
            <person name="Huang S."/>
            <person name="Yan J."/>
        </authorList>
    </citation>
    <scope>NUCLEOTIDE SEQUENCE [LARGE SCALE GENOMIC DNA]</scope>
    <source>
        <strain evidence="1">Ta-2019</strain>
    </source>
</reference>
<keyword evidence="2" id="KW-1185">Reference proteome</keyword>
<protein>
    <submittedName>
        <fullName evidence="1">Uncharacterized protein</fullName>
    </submittedName>
</protein>